<accession>A0A146KDT7</accession>
<organism evidence="1">
    <name type="scientific">Trepomonas sp. PC1</name>
    <dbReference type="NCBI Taxonomy" id="1076344"/>
    <lineage>
        <taxon>Eukaryota</taxon>
        <taxon>Metamonada</taxon>
        <taxon>Diplomonadida</taxon>
        <taxon>Hexamitidae</taxon>
        <taxon>Hexamitinae</taxon>
        <taxon>Trepomonas</taxon>
    </lineage>
</organism>
<keyword evidence="1" id="KW-0255">Endonuclease</keyword>
<keyword evidence="1" id="KW-0269">Exonuclease</keyword>
<proteinExistence type="predicted"/>
<protein>
    <submittedName>
        <fullName evidence="1">Endonuclease/Exonuclease/phosphatase family protein</fullName>
    </submittedName>
</protein>
<reference evidence="1" key="1">
    <citation type="submission" date="2015-07" db="EMBL/GenBank/DDBJ databases">
        <title>Adaptation to a free-living lifestyle via gene acquisitions in the diplomonad Trepomonas sp. PC1.</title>
        <authorList>
            <person name="Xu F."/>
            <person name="Jerlstrom-Hultqvist J."/>
            <person name="Kolisko M."/>
            <person name="Simpson A.G.B."/>
            <person name="Roger A.J."/>
            <person name="Svard S.G."/>
            <person name="Andersson J.O."/>
        </authorList>
    </citation>
    <scope>NUCLEOTIDE SEQUENCE</scope>
    <source>
        <strain evidence="1">PC1</strain>
    </source>
</reference>
<evidence type="ECO:0000313" key="1">
    <source>
        <dbReference type="EMBL" id="JAP93611.1"/>
    </source>
</evidence>
<dbReference type="GO" id="GO:0004527">
    <property type="term" value="F:exonuclease activity"/>
    <property type="evidence" value="ECO:0007669"/>
    <property type="project" value="UniProtKB-KW"/>
</dbReference>
<sequence length="195" mass="22279">AFLTYNTATIAHLFDLQTQKDLAFCSVYPNWQPKLESLKYLIVKYVQSELEKLSPRRVFAGDLNTRPGSPVQLLLNGAVVSVEQADQLCEAYVEETKDSKAEWMKFQEIFDEIGLESYENVFKQYKKKAITKINGVEIATAPKTTKTCVFEDCLDYIYTKGFKIKYVDDCEFEGILPNANCVSDHMYIGCGLNYE</sequence>
<feature type="non-terminal residue" evidence="1">
    <location>
        <position position="1"/>
    </location>
</feature>
<dbReference type="EMBL" id="GDID01002995">
    <property type="protein sequence ID" value="JAP93611.1"/>
    <property type="molecule type" value="Transcribed_RNA"/>
</dbReference>
<dbReference type="AlphaFoldDB" id="A0A146KDT7"/>
<name>A0A146KDT7_9EUKA</name>
<dbReference type="GO" id="GO:0004519">
    <property type="term" value="F:endonuclease activity"/>
    <property type="evidence" value="ECO:0007669"/>
    <property type="project" value="UniProtKB-KW"/>
</dbReference>
<dbReference type="Gene3D" id="3.60.10.10">
    <property type="entry name" value="Endonuclease/exonuclease/phosphatase"/>
    <property type="match status" value="1"/>
</dbReference>
<keyword evidence="1" id="KW-0378">Hydrolase</keyword>
<dbReference type="InterPro" id="IPR036691">
    <property type="entry name" value="Endo/exonu/phosph_ase_sf"/>
</dbReference>
<keyword evidence="1" id="KW-0540">Nuclease</keyword>
<dbReference type="SUPFAM" id="SSF56219">
    <property type="entry name" value="DNase I-like"/>
    <property type="match status" value="1"/>
</dbReference>
<gene>
    <name evidence="1" type="ORF">TPC1_14044</name>
</gene>